<dbReference type="EMBL" id="CAJPDS010000023">
    <property type="protein sequence ID" value="CAF9918938.1"/>
    <property type="molecule type" value="Genomic_DNA"/>
</dbReference>
<dbReference type="Proteomes" id="UP000664521">
    <property type="component" value="Unassembled WGS sequence"/>
</dbReference>
<protein>
    <submittedName>
        <fullName evidence="1">Uncharacterized protein</fullName>
    </submittedName>
</protein>
<name>A0A8H3IHI3_9LECA</name>
<accession>A0A8H3IHI3</accession>
<keyword evidence="2" id="KW-1185">Reference proteome</keyword>
<dbReference type="PANTHER" id="PTHR12459">
    <property type="entry name" value="TRANSMEMBRANE PROTEIN 135-RELATED"/>
    <property type="match status" value="1"/>
</dbReference>
<dbReference type="PANTHER" id="PTHR12459:SF19">
    <property type="entry name" value="TRANSMEMBRANE PROTEIN 135 N-TERMINAL DOMAIN-CONTAINING PROTEIN"/>
    <property type="match status" value="1"/>
</dbReference>
<evidence type="ECO:0000313" key="1">
    <source>
        <dbReference type="EMBL" id="CAF9918938.1"/>
    </source>
</evidence>
<reference evidence="1" key="1">
    <citation type="submission" date="2021-03" db="EMBL/GenBank/DDBJ databases">
        <authorList>
            <person name="Tagirdzhanova G."/>
        </authorList>
    </citation>
    <scope>NUCLEOTIDE SEQUENCE</scope>
</reference>
<proteinExistence type="predicted"/>
<dbReference type="AlphaFoldDB" id="A0A8H3IHI3"/>
<dbReference type="InterPro" id="IPR026749">
    <property type="entry name" value="Tmem135"/>
</dbReference>
<gene>
    <name evidence="1" type="ORF">HETSPECPRED_003880</name>
</gene>
<dbReference type="OrthoDB" id="291792at2759"/>
<sequence length="562" mass="63506">MAASPSPPSTAPIDPVLRNTLRYTLSAKEYKTLHEYLISRSPQTVRRKAPQPARYNAIVQSKDEFNAAAIRASLRVFIATQTGLTIWDLITSSLFARGKAQKRRVKTAVFRSPNFRLSLSLSLILLLHRILYRFFSRLRVNLLTKDAAPFRRRNPRISKSLTSHLTPAVGASLAGLALGVYPADQLRVTVAIYFATRAAEFTYNALENNGWFRRKPFWVGSWMLMPFATGQLLHAFVFDRDCFPKAYGDFILNHTPNYVQRRPDSYPAKLSWPSHDTIVDSLAEISRLKWPPFVSPILFPNNPSPLPATLTPISPVASPAHPSLTSLSCALLHPNSPSCLATYLTFYLRAFPPMAKFFALFFSLLSLPRYKSFFVEPIHELKSLAIRTLRMSAFLSKWFFRAIFPFLRLPPNAYPNLANTDSEIIKASAIGTAWGSICFFTHYFPRTSLPQARWFWGGFAAGLWALLERKNGRGNFLYSARMSIDSFWKVGKKRGWWKGFRGGDVWVFVLGLGVLNAVYEVDKEAIRGGGVRIGVGWLRGEELFKKKDHTLPEGGEATKKEQ</sequence>
<comment type="caution">
    <text evidence="1">The sequence shown here is derived from an EMBL/GenBank/DDBJ whole genome shotgun (WGS) entry which is preliminary data.</text>
</comment>
<organism evidence="1 2">
    <name type="scientific">Heterodermia speciosa</name>
    <dbReference type="NCBI Taxonomy" id="116794"/>
    <lineage>
        <taxon>Eukaryota</taxon>
        <taxon>Fungi</taxon>
        <taxon>Dikarya</taxon>
        <taxon>Ascomycota</taxon>
        <taxon>Pezizomycotina</taxon>
        <taxon>Lecanoromycetes</taxon>
        <taxon>OSLEUM clade</taxon>
        <taxon>Lecanoromycetidae</taxon>
        <taxon>Caliciales</taxon>
        <taxon>Physciaceae</taxon>
        <taxon>Heterodermia</taxon>
    </lineage>
</organism>
<evidence type="ECO:0000313" key="2">
    <source>
        <dbReference type="Proteomes" id="UP000664521"/>
    </source>
</evidence>